<dbReference type="Proteomes" id="UP000265520">
    <property type="component" value="Unassembled WGS sequence"/>
</dbReference>
<feature type="compositionally biased region" description="Polar residues" evidence="1">
    <location>
        <begin position="56"/>
        <end position="71"/>
    </location>
</feature>
<dbReference type="AlphaFoldDB" id="A0A392U1H0"/>
<feature type="non-terminal residue" evidence="2">
    <location>
        <position position="83"/>
    </location>
</feature>
<evidence type="ECO:0000313" key="3">
    <source>
        <dbReference type="Proteomes" id="UP000265520"/>
    </source>
</evidence>
<feature type="non-terminal residue" evidence="2">
    <location>
        <position position="1"/>
    </location>
</feature>
<comment type="caution">
    <text evidence="2">The sequence shown here is derived from an EMBL/GenBank/DDBJ whole genome shotgun (WGS) entry which is preliminary data.</text>
</comment>
<name>A0A392U1H0_9FABA</name>
<reference evidence="2 3" key="1">
    <citation type="journal article" date="2018" name="Front. Plant Sci.">
        <title>Red Clover (Trifolium pratense) and Zigzag Clover (T. medium) - A Picture of Genomic Similarities and Differences.</title>
        <authorList>
            <person name="Dluhosova J."/>
            <person name="Istvanek J."/>
            <person name="Nedelnik J."/>
            <person name="Repkova J."/>
        </authorList>
    </citation>
    <scope>NUCLEOTIDE SEQUENCE [LARGE SCALE GENOMIC DNA]</scope>
    <source>
        <strain evidence="3">cv. 10/8</strain>
        <tissue evidence="2">Leaf</tissue>
    </source>
</reference>
<feature type="region of interest" description="Disordered" evidence="1">
    <location>
        <begin position="13"/>
        <end position="83"/>
    </location>
</feature>
<sequence length="83" mass="9267">QVLVEKCQEIEDMRNKRVNRSGGFSAGGPSRPSHQSQNHGRQGDRPYHRPEDNRGSNRSVDQGTQVSQGRGMQSCYKCGKEGH</sequence>
<keyword evidence="3" id="KW-1185">Reference proteome</keyword>
<organism evidence="2 3">
    <name type="scientific">Trifolium medium</name>
    <dbReference type="NCBI Taxonomy" id="97028"/>
    <lineage>
        <taxon>Eukaryota</taxon>
        <taxon>Viridiplantae</taxon>
        <taxon>Streptophyta</taxon>
        <taxon>Embryophyta</taxon>
        <taxon>Tracheophyta</taxon>
        <taxon>Spermatophyta</taxon>
        <taxon>Magnoliopsida</taxon>
        <taxon>eudicotyledons</taxon>
        <taxon>Gunneridae</taxon>
        <taxon>Pentapetalae</taxon>
        <taxon>rosids</taxon>
        <taxon>fabids</taxon>
        <taxon>Fabales</taxon>
        <taxon>Fabaceae</taxon>
        <taxon>Papilionoideae</taxon>
        <taxon>50 kb inversion clade</taxon>
        <taxon>NPAAA clade</taxon>
        <taxon>Hologalegina</taxon>
        <taxon>IRL clade</taxon>
        <taxon>Trifolieae</taxon>
        <taxon>Trifolium</taxon>
    </lineage>
</organism>
<accession>A0A392U1H0</accession>
<evidence type="ECO:0000313" key="2">
    <source>
        <dbReference type="EMBL" id="MCI66948.1"/>
    </source>
</evidence>
<feature type="compositionally biased region" description="Basic and acidic residues" evidence="1">
    <location>
        <begin position="41"/>
        <end position="55"/>
    </location>
</feature>
<proteinExistence type="predicted"/>
<evidence type="ECO:0000256" key="1">
    <source>
        <dbReference type="SAM" id="MobiDB-lite"/>
    </source>
</evidence>
<dbReference type="EMBL" id="LXQA010705629">
    <property type="protein sequence ID" value="MCI66948.1"/>
    <property type="molecule type" value="Genomic_DNA"/>
</dbReference>
<protein>
    <submittedName>
        <fullName evidence="2">Gag polyprotein</fullName>
    </submittedName>
</protein>